<keyword evidence="1" id="KW-0812">Transmembrane</keyword>
<gene>
    <name evidence="2" type="ORF">UU23_C0001G0098</name>
</gene>
<sequence length="218" mass="24395">MRNIIRKDITGFNKLTLDVFNALVGLYNHMIRRLALASVWIVIAPAILLTLAVVLSTTKNNINLPQVSTQLDIGDTRGQNIIEAQVIAQQIEDPRPFVIERFLTGTPLEPYSAYIVEVSDKYSIDYRLIPAIAMKESGGGTTIDPASHNAWGFENGQTYFPSWEYAIDRVASTLKNSYVSKGLTTPEQIMAKYAPPQLETGGKWARDINHFYSQMETL</sequence>
<reference evidence="2 3" key="1">
    <citation type="journal article" date="2015" name="Nature">
        <title>rRNA introns, odd ribosomes, and small enigmatic genomes across a large radiation of phyla.</title>
        <authorList>
            <person name="Brown C.T."/>
            <person name="Hug L.A."/>
            <person name="Thomas B.C."/>
            <person name="Sharon I."/>
            <person name="Castelle C.J."/>
            <person name="Singh A."/>
            <person name="Wilkins M.J."/>
            <person name="Williams K.H."/>
            <person name="Banfield J.F."/>
        </authorList>
    </citation>
    <scope>NUCLEOTIDE SEQUENCE [LARGE SCALE GENOMIC DNA]</scope>
</reference>
<protein>
    <recommendedName>
        <fullName evidence="4">Mannosyl-glycoprotein endo-beta-N-acetylglucosamidase-like domain-containing protein</fullName>
    </recommendedName>
</protein>
<dbReference type="EMBL" id="LBZV01000001">
    <property type="protein sequence ID" value="KKR78334.1"/>
    <property type="molecule type" value="Genomic_DNA"/>
</dbReference>
<dbReference type="STRING" id="1618408.UU23_C0001G0098"/>
<comment type="caution">
    <text evidence="2">The sequence shown here is derived from an EMBL/GenBank/DDBJ whole genome shotgun (WGS) entry which is preliminary data.</text>
</comment>
<evidence type="ECO:0008006" key="4">
    <source>
        <dbReference type="Google" id="ProtNLM"/>
    </source>
</evidence>
<dbReference type="AlphaFoldDB" id="A0A0G0TMR5"/>
<organism evidence="2 3">
    <name type="scientific">Candidatus Curtissbacteria bacterium GW2011_GWA1_40_9</name>
    <dbReference type="NCBI Taxonomy" id="1618408"/>
    <lineage>
        <taxon>Bacteria</taxon>
        <taxon>Candidatus Curtissiibacteriota</taxon>
    </lineage>
</organism>
<keyword evidence="1" id="KW-0472">Membrane</keyword>
<dbReference type="InterPro" id="IPR023346">
    <property type="entry name" value="Lysozyme-like_dom_sf"/>
</dbReference>
<feature type="transmembrane region" description="Helical" evidence="1">
    <location>
        <begin position="34"/>
        <end position="55"/>
    </location>
</feature>
<evidence type="ECO:0000313" key="2">
    <source>
        <dbReference type="EMBL" id="KKR78334.1"/>
    </source>
</evidence>
<proteinExistence type="predicted"/>
<dbReference type="Proteomes" id="UP000034292">
    <property type="component" value="Unassembled WGS sequence"/>
</dbReference>
<name>A0A0G0TMR5_9BACT</name>
<dbReference type="SUPFAM" id="SSF53955">
    <property type="entry name" value="Lysozyme-like"/>
    <property type="match status" value="1"/>
</dbReference>
<dbReference type="Gene3D" id="1.10.530.10">
    <property type="match status" value="1"/>
</dbReference>
<evidence type="ECO:0000256" key="1">
    <source>
        <dbReference type="SAM" id="Phobius"/>
    </source>
</evidence>
<evidence type="ECO:0000313" key="3">
    <source>
        <dbReference type="Proteomes" id="UP000034292"/>
    </source>
</evidence>
<accession>A0A0G0TMR5</accession>
<keyword evidence="1" id="KW-1133">Transmembrane helix</keyword>